<dbReference type="FunFam" id="1.20.1270.60:FF:000014">
    <property type="entry name" value="Protein hob3, variant"/>
    <property type="match status" value="1"/>
</dbReference>
<dbReference type="PANTHER" id="PTHR47174">
    <property type="entry name" value="BRIDGING INTEGRATOR 3"/>
    <property type="match status" value="1"/>
</dbReference>
<evidence type="ECO:0000256" key="2">
    <source>
        <dbReference type="ARBA" id="ARBA00022490"/>
    </source>
</evidence>
<dbReference type="PANTHER" id="PTHR47174:SF3">
    <property type="entry name" value="BRIDGING INTEGRATOR 3"/>
    <property type="match status" value="1"/>
</dbReference>
<reference evidence="5" key="1">
    <citation type="journal article" date="2020" name="Stud. Mycol.">
        <title>101 Dothideomycetes genomes: a test case for predicting lifestyles and emergence of pathogens.</title>
        <authorList>
            <person name="Haridas S."/>
            <person name="Albert R."/>
            <person name="Binder M."/>
            <person name="Bloem J."/>
            <person name="Labutti K."/>
            <person name="Salamov A."/>
            <person name="Andreopoulos B."/>
            <person name="Baker S."/>
            <person name="Barry K."/>
            <person name="Bills G."/>
            <person name="Bluhm B."/>
            <person name="Cannon C."/>
            <person name="Castanera R."/>
            <person name="Culley D."/>
            <person name="Daum C."/>
            <person name="Ezra D."/>
            <person name="Gonzalez J."/>
            <person name="Henrissat B."/>
            <person name="Kuo A."/>
            <person name="Liang C."/>
            <person name="Lipzen A."/>
            <person name="Lutzoni F."/>
            <person name="Magnuson J."/>
            <person name="Mondo S."/>
            <person name="Nolan M."/>
            <person name="Ohm R."/>
            <person name="Pangilinan J."/>
            <person name="Park H.-J."/>
            <person name="Ramirez L."/>
            <person name="Alfaro M."/>
            <person name="Sun H."/>
            <person name="Tritt A."/>
            <person name="Yoshinaga Y."/>
            <person name="Zwiers L.-H."/>
            <person name="Turgeon B."/>
            <person name="Goodwin S."/>
            <person name="Spatafora J."/>
            <person name="Crous P."/>
            <person name="Grigoriev I."/>
        </authorList>
    </citation>
    <scope>NUCLEOTIDE SEQUENCE</scope>
    <source>
        <strain evidence="5">CBS 115976</strain>
    </source>
</reference>
<feature type="domain" description="BAR" evidence="4">
    <location>
        <begin position="17"/>
        <end position="237"/>
    </location>
</feature>
<proteinExistence type="predicted"/>
<keyword evidence="2" id="KW-0963">Cytoplasm</keyword>
<keyword evidence="3" id="KW-0206">Cytoskeleton</keyword>
<dbReference type="PROSITE" id="PS51021">
    <property type="entry name" value="BAR"/>
    <property type="match status" value="1"/>
</dbReference>
<dbReference type="InterPro" id="IPR004148">
    <property type="entry name" value="BAR_dom"/>
</dbReference>
<evidence type="ECO:0000313" key="6">
    <source>
        <dbReference type="Proteomes" id="UP000799302"/>
    </source>
</evidence>
<keyword evidence="6" id="KW-1185">Reference proteome</keyword>
<dbReference type="InterPro" id="IPR046982">
    <property type="entry name" value="BIN3/RVS161-like"/>
</dbReference>
<dbReference type="GO" id="GO:0097320">
    <property type="term" value="P:plasma membrane tubulation"/>
    <property type="evidence" value="ECO:0007669"/>
    <property type="project" value="TreeGrafter"/>
</dbReference>
<dbReference type="OrthoDB" id="446293at2759"/>
<sequence>MSWSGFKKSVGRATTQVMMKAGQVEKTNDRDFETECRRYKTMETSSMKLQKETKGWLDSVRALTASQCRIAETVDAFYGDAGTADGISRSYKRAVEELDKDTVKALDGPYRATVLDPINRWCAYFPDVNEAVKKRKDKLTDYDGLRAKVKKLTEKPDKDATKLPMAEKEAEAARAQYEAINATLLEELPQLVDMRVPYLDPSFDAVVKLQMRLASEGYSHMAGVQEYLPKTTRDEYSEGRMDERVEEVLQEVRNLSICGSTV</sequence>
<gene>
    <name evidence="5" type="ORF">BT63DRAFT_391232</name>
</gene>
<dbReference type="PRINTS" id="PR01251">
    <property type="entry name" value="AMPHIPHYSIN"/>
</dbReference>
<dbReference type="GO" id="GO:0051666">
    <property type="term" value="P:actin cortical patch localization"/>
    <property type="evidence" value="ECO:0007669"/>
    <property type="project" value="InterPro"/>
</dbReference>
<dbReference type="AlphaFoldDB" id="A0A6A6U300"/>
<comment type="subcellular location">
    <subcellularLocation>
        <location evidence="1">Cytoplasm</location>
        <location evidence="1">Cytoskeleton</location>
    </subcellularLocation>
</comment>
<dbReference type="GO" id="GO:0030479">
    <property type="term" value="C:actin cortical patch"/>
    <property type="evidence" value="ECO:0007669"/>
    <property type="project" value="TreeGrafter"/>
</dbReference>
<dbReference type="GO" id="GO:0006897">
    <property type="term" value="P:endocytosis"/>
    <property type="evidence" value="ECO:0007669"/>
    <property type="project" value="InterPro"/>
</dbReference>
<name>A0A6A6U300_9PEZI</name>
<dbReference type="GO" id="GO:0043332">
    <property type="term" value="C:mating projection tip"/>
    <property type="evidence" value="ECO:0007669"/>
    <property type="project" value="TreeGrafter"/>
</dbReference>
<dbReference type="GO" id="GO:0008289">
    <property type="term" value="F:lipid binding"/>
    <property type="evidence" value="ECO:0007669"/>
    <property type="project" value="TreeGrafter"/>
</dbReference>
<evidence type="ECO:0000259" key="4">
    <source>
        <dbReference type="PROSITE" id="PS51021"/>
    </source>
</evidence>
<evidence type="ECO:0000256" key="3">
    <source>
        <dbReference type="ARBA" id="ARBA00023212"/>
    </source>
</evidence>
<evidence type="ECO:0000256" key="1">
    <source>
        <dbReference type="ARBA" id="ARBA00004245"/>
    </source>
</evidence>
<dbReference type="GO" id="GO:1990528">
    <property type="term" value="C:Rvs161p-Rvs167p complex"/>
    <property type="evidence" value="ECO:0007669"/>
    <property type="project" value="TreeGrafter"/>
</dbReference>
<protein>
    <submittedName>
        <fullName evidence="5">BAR-domain-containing protein</fullName>
    </submittedName>
</protein>
<dbReference type="Pfam" id="PF03114">
    <property type="entry name" value="BAR"/>
    <property type="match status" value="1"/>
</dbReference>
<dbReference type="InterPro" id="IPR027267">
    <property type="entry name" value="AH/BAR_dom_sf"/>
</dbReference>
<dbReference type="Gene3D" id="1.20.1270.60">
    <property type="entry name" value="Arfaptin homology (AH) domain/BAR domain"/>
    <property type="match status" value="1"/>
</dbReference>
<dbReference type="SUPFAM" id="SSF103657">
    <property type="entry name" value="BAR/IMD domain-like"/>
    <property type="match status" value="1"/>
</dbReference>
<dbReference type="EMBL" id="MU004239">
    <property type="protein sequence ID" value="KAF2666300.1"/>
    <property type="molecule type" value="Genomic_DNA"/>
</dbReference>
<accession>A0A6A6U300</accession>
<evidence type="ECO:0000313" key="5">
    <source>
        <dbReference type="EMBL" id="KAF2666300.1"/>
    </source>
</evidence>
<dbReference type="SMART" id="SM00721">
    <property type="entry name" value="BAR"/>
    <property type="match status" value="1"/>
</dbReference>
<organism evidence="5 6">
    <name type="scientific">Microthyrium microscopicum</name>
    <dbReference type="NCBI Taxonomy" id="703497"/>
    <lineage>
        <taxon>Eukaryota</taxon>
        <taxon>Fungi</taxon>
        <taxon>Dikarya</taxon>
        <taxon>Ascomycota</taxon>
        <taxon>Pezizomycotina</taxon>
        <taxon>Dothideomycetes</taxon>
        <taxon>Dothideomycetes incertae sedis</taxon>
        <taxon>Microthyriales</taxon>
        <taxon>Microthyriaceae</taxon>
        <taxon>Microthyrium</taxon>
    </lineage>
</organism>
<dbReference type="GO" id="GO:0031097">
    <property type="term" value="C:medial cortex"/>
    <property type="evidence" value="ECO:0007669"/>
    <property type="project" value="TreeGrafter"/>
</dbReference>
<dbReference type="Proteomes" id="UP000799302">
    <property type="component" value="Unassembled WGS sequence"/>
</dbReference>